<accession>A0A6J8CGT1</accession>
<dbReference type="EMBL" id="CACVKT020005397">
    <property type="protein sequence ID" value="CAC5394901.1"/>
    <property type="molecule type" value="Genomic_DNA"/>
</dbReference>
<protein>
    <submittedName>
        <fullName evidence="2">Uncharacterized protein</fullName>
    </submittedName>
</protein>
<reference evidence="2 3" key="1">
    <citation type="submission" date="2020-06" db="EMBL/GenBank/DDBJ databases">
        <authorList>
            <person name="Li R."/>
            <person name="Bekaert M."/>
        </authorList>
    </citation>
    <scope>NUCLEOTIDE SEQUENCE [LARGE SCALE GENOMIC DNA]</scope>
    <source>
        <strain evidence="3">wild</strain>
    </source>
</reference>
<name>A0A6J8CGT1_MYTCO</name>
<organism evidence="2 3">
    <name type="scientific">Mytilus coruscus</name>
    <name type="common">Sea mussel</name>
    <dbReference type="NCBI Taxonomy" id="42192"/>
    <lineage>
        <taxon>Eukaryota</taxon>
        <taxon>Metazoa</taxon>
        <taxon>Spiralia</taxon>
        <taxon>Lophotrochozoa</taxon>
        <taxon>Mollusca</taxon>
        <taxon>Bivalvia</taxon>
        <taxon>Autobranchia</taxon>
        <taxon>Pteriomorphia</taxon>
        <taxon>Mytilida</taxon>
        <taxon>Mytiloidea</taxon>
        <taxon>Mytilidae</taxon>
        <taxon>Mytilinae</taxon>
        <taxon>Mytilus</taxon>
    </lineage>
</organism>
<dbReference type="OrthoDB" id="6146636at2759"/>
<dbReference type="AlphaFoldDB" id="A0A6J8CGT1"/>
<proteinExistence type="predicted"/>
<feature type="region of interest" description="Disordered" evidence="1">
    <location>
        <begin position="76"/>
        <end position="106"/>
    </location>
</feature>
<evidence type="ECO:0000313" key="3">
    <source>
        <dbReference type="Proteomes" id="UP000507470"/>
    </source>
</evidence>
<evidence type="ECO:0000313" key="2">
    <source>
        <dbReference type="EMBL" id="CAC5394901.1"/>
    </source>
</evidence>
<feature type="compositionally biased region" description="Polar residues" evidence="1">
    <location>
        <begin position="81"/>
        <end position="98"/>
    </location>
</feature>
<keyword evidence="3" id="KW-1185">Reference proteome</keyword>
<evidence type="ECO:0000256" key="1">
    <source>
        <dbReference type="SAM" id="MobiDB-lite"/>
    </source>
</evidence>
<gene>
    <name evidence="2" type="ORF">MCOR_29618</name>
</gene>
<sequence length="358" mass="41989">MSNSEINADTEPILSNQENENIKIYVAEKITDEKPDENTTFFTAKSTNLSKKYPPKQEKRSNYKIVAGKAITEPETRQEIKASTTTNKKLKQNQQEQPGPSGLLNIVVSDGSITDEDDQDDDNTLCCVCNMWQPKELQDCISIVFTQWAKCELLQCDHWTHLKFCCDVSVLYADNIQNRTIRYFLGVHRFAPTLALHGDVGWIPSQFRRWTNMVRYWNRLLKFEDDRITKLAFNADYNRCTDNWCSELKDILCKLNLKHYFDSKTAINLKTVEMNIQHLYSNIWNDNIQQVPKLRTYITFKSAFNQEQYVKINLTKVERSHLAQFRCGILPLRIETGRYIGERPEERLQILHCRRDRN</sequence>
<dbReference type="Proteomes" id="UP000507470">
    <property type="component" value="Unassembled WGS sequence"/>
</dbReference>